<dbReference type="PROSITE" id="PS51166">
    <property type="entry name" value="CBM20"/>
    <property type="match status" value="1"/>
</dbReference>
<dbReference type="AlphaFoldDB" id="A0A1U7T318"/>
<dbReference type="FunFam" id="2.60.40.10:FF:000552">
    <property type="entry name" value="Related to glucoamylase"/>
    <property type="match status" value="1"/>
</dbReference>
<dbReference type="CTD" id="8987"/>
<evidence type="ECO:0000256" key="4">
    <source>
        <dbReference type="ARBA" id="ARBA00053886"/>
    </source>
</evidence>
<dbReference type="SMART" id="SM01065">
    <property type="entry name" value="CBM_2"/>
    <property type="match status" value="1"/>
</dbReference>
<dbReference type="GO" id="GO:0007041">
    <property type="term" value="P:lysosomal transport"/>
    <property type="evidence" value="ECO:0007669"/>
    <property type="project" value="Ensembl"/>
</dbReference>
<dbReference type="RefSeq" id="XP_008050758.1">
    <property type="nucleotide sequence ID" value="XM_008052567.1"/>
</dbReference>
<feature type="transmembrane region" description="Helical" evidence="11">
    <location>
        <begin position="6"/>
        <end position="23"/>
    </location>
</feature>
<evidence type="ECO:0000313" key="13">
    <source>
        <dbReference type="Proteomes" id="UP000189704"/>
    </source>
</evidence>
<dbReference type="OMA" id="RADNEDW"/>
<dbReference type="InterPro" id="IPR013784">
    <property type="entry name" value="Carb-bd-like_fold"/>
</dbReference>
<dbReference type="GO" id="GO:0005789">
    <property type="term" value="C:endoplasmic reticulum membrane"/>
    <property type="evidence" value="ECO:0007669"/>
    <property type="project" value="UniProtKB-SubCell"/>
</dbReference>
<evidence type="ECO:0000256" key="2">
    <source>
        <dbReference type="ARBA" id="ARBA00022600"/>
    </source>
</evidence>
<feature type="region of interest" description="Disordered" evidence="10">
    <location>
        <begin position="29"/>
        <end position="75"/>
    </location>
</feature>
<dbReference type="Pfam" id="PF00686">
    <property type="entry name" value="CBM_20"/>
    <property type="match status" value="1"/>
</dbReference>
<evidence type="ECO:0000256" key="7">
    <source>
        <dbReference type="ARBA" id="ARBA00073038"/>
    </source>
</evidence>
<dbReference type="GO" id="GO:0030315">
    <property type="term" value="C:T-tubule"/>
    <property type="evidence" value="ECO:0007669"/>
    <property type="project" value="UniProtKB-SubCell"/>
</dbReference>
<gene>
    <name evidence="14" type="primary">STBD1</name>
</gene>
<feature type="compositionally biased region" description="Basic and acidic residues" evidence="10">
    <location>
        <begin position="30"/>
        <end position="43"/>
    </location>
</feature>
<dbReference type="STRING" id="1868482.ENSTSYP00000021185"/>
<proteinExistence type="predicted"/>
<keyword evidence="2" id="KW-0321">Glycogen metabolism</keyword>
<reference evidence="14" key="1">
    <citation type="submission" date="2025-08" db="UniProtKB">
        <authorList>
            <consortium name="RefSeq"/>
        </authorList>
    </citation>
    <scope>IDENTIFICATION</scope>
</reference>
<dbReference type="PANTHER" id="PTHR15048:SF0">
    <property type="entry name" value="STARCH-BINDING DOMAIN-CONTAINING PROTEIN 1"/>
    <property type="match status" value="1"/>
</dbReference>
<dbReference type="GO" id="GO:0048471">
    <property type="term" value="C:perinuclear region of cytoplasm"/>
    <property type="evidence" value="ECO:0007669"/>
    <property type="project" value="Ensembl"/>
</dbReference>
<feature type="region of interest" description="Disordered" evidence="10">
    <location>
        <begin position="115"/>
        <end position="154"/>
    </location>
</feature>
<sequence length="349" mass="37755">MGTVWSALLVGGGLAGALFVWLLRGGPGDKGQDEDAGQEKDAPPGEAAVPGGHRCGGGQGPGSSGQEPATQPEHLQESNGHLIAKPKDLGHLQEAVWGLQNPSREVCDRSREHVLSGHFPDSTSSETGNSGSYSEVSRNESLESVRFQKGRDTSAKAATYLSGKLPSSELPMDKAKEVNLAQLDSQDLAEHEDWEMVSRHSSWGDVGLDDSLEAPVLSMNQGTGSSRSTLVEARDQHMHGKTERAAAVSSESQQVSVTFHIHYITSSDGQFLAVTGDHEHLGWWNTYIPLHPSRDGFWSHSVVLPAATVVEWKFVLVENGAVTRWEECSNRRLQTGHKDQAVYANWGLH</sequence>
<dbReference type="InterPro" id="IPR013783">
    <property type="entry name" value="Ig-like_fold"/>
</dbReference>
<dbReference type="Gene3D" id="2.60.40.10">
    <property type="entry name" value="Immunoglobulins"/>
    <property type="match status" value="1"/>
</dbReference>
<comment type="function">
    <text evidence="4">Acts as a cargo receptor for glycogen. Delivers its cargo to an autophagic pathway called glycophagy, resulting in the transport of glycogen to lysosomes.</text>
</comment>
<feature type="compositionally biased region" description="Gly residues" evidence="10">
    <location>
        <begin position="53"/>
        <end position="63"/>
    </location>
</feature>
<dbReference type="PANTHER" id="PTHR15048">
    <property type="entry name" value="STARCH-BINDING DOMAIN-CONTAINING PROTEIN 1"/>
    <property type="match status" value="1"/>
</dbReference>
<dbReference type="InterPro" id="IPR002044">
    <property type="entry name" value="CBM20"/>
</dbReference>
<dbReference type="GO" id="GO:0019899">
    <property type="term" value="F:enzyme binding"/>
    <property type="evidence" value="ECO:0007669"/>
    <property type="project" value="Ensembl"/>
</dbReference>
<evidence type="ECO:0000256" key="6">
    <source>
        <dbReference type="ARBA" id="ARBA00062412"/>
    </source>
</evidence>
<dbReference type="GO" id="GO:2001069">
    <property type="term" value="F:glycogen binding"/>
    <property type="evidence" value="ECO:0007669"/>
    <property type="project" value="Ensembl"/>
</dbReference>
<comment type="subunit">
    <text evidence="6">Interacts with the ATG8 family proteins GABARAP and GABARAPL1. Interacts with several glycogen-associated proteins, such as GYS2 (liver glycogen synthase), GDE (glycogen debranching enzyme), GBE1 (glycogen branching enzyme 1) and EPM2A (Laforin).</text>
</comment>
<dbReference type="GO" id="GO:2001070">
    <property type="term" value="F:starch binding"/>
    <property type="evidence" value="ECO:0007669"/>
    <property type="project" value="InterPro"/>
</dbReference>
<evidence type="ECO:0000256" key="3">
    <source>
        <dbReference type="ARBA" id="ARBA00024012"/>
    </source>
</evidence>
<dbReference type="GeneID" id="103254479"/>
<protein>
    <recommendedName>
        <fullName evidence="7">Starch-binding domain-containing protein 1</fullName>
    </recommendedName>
    <alternativeName>
        <fullName evidence="8">Genethonin-1</fullName>
    </alternativeName>
    <alternativeName>
        <fullName evidence="9">Glycophagy cargo receptor stbd1</fullName>
    </alternativeName>
</protein>
<evidence type="ECO:0000256" key="9">
    <source>
        <dbReference type="ARBA" id="ARBA00076001"/>
    </source>
</evidence>
<organism evidence="13 14">
    <name type="scientific">Carlito syrichta</name>
    <name type="common">Philippine tarsier</name>
    <name type="synonym">Tarsius syrichta</name>
    <dbReference type="NCBI Taxonomy" id="1868482"/>
    <lineage>
        <taxon>Eukaryota</taxon>
        <taxon>Metazoa</taxon>
        <taxon>Chordata</taxon>
        <taxon>Craniata</taxon>
        <taxon>Vertebrata</taxon>
        <taxon>Euteleostomi</taxon>
        <taxon>Mammalia</taxon>
        <taxon>Eutheria</taxon>
        <taxon>Euarchontoglires</taxon>
        <taxon>Primates</taxon>
        <taxon>Haplorrhini</taxon>
        <taxon>Tarsiiformes</taxon>
        <taxon>Tarsiidae</taxon>
        <taxon>Carlito</taxon>
    </lineage>
</organism>
<keyword evidence="13" id="KW-1185">Reference proteome</keyword>
<evidence type="ECO:0000256" key="10">
    <source>
        <dbReference type="SAM" id="MobiDB-lite"/>
    </source>
</evidence>
<evidence type="ECO:0000256" key="8">
    <source>
        <dbReference type="ARBA" id="ARBA00075794"/>
    </source>
</evidence>
<dbReference type="OrthoDB" id="6123450at2759"/>
<comment type="subcellular location">
    <subcellularLocation>
        <location evidence="3">Cell membrane</location>
        <location evidence="3">Sarcolemma</location>
        <location evidence="3">T-tubule</location>
    </subcellularLocation>
    <subcellularLocation>
        <location evidence="1">Endoplasmic reticulum membrane</location>
        <topology evidence="1">Single-pass type III membrane protein</topology>
    </subcellularLocation>
    <subcellularLocation>
        <location evidence="5">Preautophagosomal structure membrane</location>
        <topology evidence="5">Single-pass type III membrane protein</topology>
    </subcellularLocation>
</comment>
<evidence type="ECO:0000256" key="1">
    <source>
        <dbReference type="ARBA" id="ARBA00004643"/>
    </source>
</evidence>
<dbReference type="Proteomes" id="UP000189704">
    <property type="component" value="Unplaced"/>
</dbReference>
<name>A0A1U7T318_CARSF</name>
<dbReference type="SUPFAM" id="SSF49452">
    <property type="entry name" value="Starch-binding domain-like"/>
    <property type="match status" value="1"/>
</dbReference>
<evidence type="ECO:0000313" key="14">
    <source>
        <dbReference type="RefSeq" id="XP_008050758.1"/>
    </source>
</evidence>
<accession>A0A1U7T318</accession>
<dbReference type="GO" id="GO:0061723">
    <property type="term" value="P:glycophagy"/>
    <property type="evidence" value="ECO:0007669"/>
    <property type="project" value="Ensembl"/>
</dbReference>
<keyword evidence="11" id="KW-1133">Transmembrane helix</keyword>
<dbReference type="KEGG" id="csyr:103254479"/>
<keyword evidence="11" id="KW-0472">Membrane</keyword>
<dbReference type="GO" id="GO:0034045">
    <property type="term" value="C:phagophore assembly site membrane"/>
    <property type="evidence" value="ECO:0007669"/>
    <property type="project" value="UniProtKB-SubCell"/>
</dbReference>
<evidence type="ECO:0000259" key="12">
    <source>
        <dbReference type="PROSITE" id="PS51166"/>
    </source>
</evidence>
<evidence type="ECO:0000256" key="11">
    <source>
        <dbReference type="SAM" id="Phobius"/>
    </source>
</evidence>
<keyword evidence="11" id="KW-0812">Transmembrane</keyword>
<evidence type="ECO:0000256" key="5">
    <source>
        <dbReference type="ARBA" id="ARBA00060405"/>
    </source>
</evidence>
<feature type="compositionally biased region" description="Polar residues" evidence="10">
    <location>
        <begin position="121"/>
        <end position="136"/>
    </location>
</feature>
<keyword evidence="2" id="KW-0119">Carbohydrate metabolism</keyword>
<feature type="domain" description="CBM20" evidence="12">
    <location>
        <begin position="249"/>
        <end position="348"/>
    </location>
</feature>